<dbReference type="EMBL" id="KK583254">
    <property type="protein sequence ID" value="KDO23383.1"/>
    <property type="molecule type" value="Genomic_DNA"/>
</dbReference>
<evidence type="ECO:0008006" key="4">
    <source>
        <dbReference type="Google" id="ProtNLM"/>
    </source>
</evidence>
<organism evidence="2 3">
    <name type="scientific">Saprolegnia parasitica (strain CBS 223.65)</name>
    <dbReference type="NCBI Taxonomy" id="695850"/>
    <lineage>
        <taxon>Eukaryota</taxon>
        <taxon>Sar</taxon>
        <taxon>Stramenopiles</taxon>
        <taxon>Oomycota</taxon>
        <taxon>Saprolegniomycetes</taxon>
        <taxon>Saprolegniales</taxon>
        <taxon>Saprolegniaceae</taxon>
        <taxon>Saprolegnia</taxon>
    </lineage>
</organism>
<dbReference type="VEuPathDB" id="FungiDB:SPRG_11475"/>
<feature type="region of interest" description="Disordered" evidence="1">
    <location>
        <begin position="97"/>
        <end position="122"/>
    </location>
</feature>
<dbReference type="RefSeq" id="XP_012205873.1">
    <property type="nucleotide sequence ID" value="XM_012350483.1"/>
</dbReference>
<dbReference type="AlphaFoldDB" id="A0A067BYN2"/>
<dbReference type="Proteomes" id="UP000030745">
    <property type="component" value="Unassembled WGS sequence"/>
</dbReference>
<keyword evidence="3" id="KW-1185">Reference proteome</keyword>
<name>A0A067BYN2_SAPPC</name>
<protein>
    <recommendedName>
        <fullName evidence="4">Elicitin</fullName>
    </recommendedName>
</protein>
<evidence type="ECO:0000256" key="1">
    <source>
        <dbReference type="SAM" id="MobiDB-lite"/>
    </source>
</evidence>
<feature type="compositionally biased region" description="Low complexity" evidence="1">
    <location>
        <begin position="107"/>
        <end position="122"/>
    </location>
</feature>
<accession>A0A067BYN2</accession>
<proteinExistence type="predicted"/>
<dbReference type="GeneID" id="24133510"/>
<reference evidence="2 3" key="1">
    <citation type="journal article" date="2013" name="PLoS Genet.">
        <title>Distinctive expansion of potential virulence genes in the genome of the oomycete fish pathogen Saprolegnia parasitica.</title>
        <authorList>
            <person name="Jiang R.H."/>
            <person name="de Bruijn I."/>
            <person name="Haas B.J."/>
            <person name="Belmonte R."/>
            <person name="Lobach L."/>
            <person name="Christie J."/>
            <person name="van den Ackerveken G."/>
            <person name="Bottin A."/>
            <person name="Bulone V."/>
            <person name="Diaz-Moreno S.M."/>
            <person name="Dumas B."/>
            <person name="Fan L."/>
            <person name="Gaulin E."/>
            <person name="Govers F."/>
            <person name="Grenville-Briggs L.J."/>
            <person name="Horner N.R."/>
            <person name="Levin J.Z."/>
            <person name="Mammella M."/>
            <person name="Meijer H.J."/>
            <person name="Morris P."/>
            <person name="Nusbaum C."/>
            <person name="Oome S."/>
            <person name="Phillips A.J."/>
            <person name="van Rooyen D."/>
            <person name="Rzeszutek E."/>
            <person name="Saraiva M."/>
            <person name="Secombes C.J."/>
            <person name="Seidl M.F."/>
            <person name="Snel B."/>
            <person name="Stassen J.H."/>
            <person name="Sykes S."/>
            <person name="Tripathy S."/>
            <person name="van den Berg H."/>
            <person name="Vega-Arreguin J.C."/>
            <person name="Wawra S."/>
            <person name="Young S.K."/>
            <person name="Zeng Q."/>
            <person name="Dieguez-Uribeondo J."/>
            <person name="Russ C."/>
            <person name="Tyler B.M."/>
            <person name="van West P."/>
        </authorList>
    </citation>
    <scope>NUCLEOTIDE SEQUENCE [LARGE SCALE GENOMIC DNA]</scope>
    <source>
        <strain evidence="2 3">CBS 223.65</strain>
    </source>
</reference>
<evidence type="ECO:0000313" key="3">
    <source>
        <dbReference type="Proteomes" id="UP000030745"/>
    </source>
</evidence>
<sequence>MTACNKVLHNSLATLSVQKGFGNCRFLRGLSLDYTDLNDLANDCTLSPTCVKLITTGFLSENLIGCNVTDVNTNYTMAISDFSTICSSPTKLSAFTKPPTTMPRPVTTGAPNTTTVATTTRPLSTTEAVKPNATNVTSFAAPTGPTVKATWSLLVCLALLLV</sequence>
<dbReference type="KEGG" id="spar:SPRG_11475"/>
<gene>
    <name evidence="2" type="ORF">SPRG_11475</name>
</gene>
<evidence type="ECO:0000313" key="2">
    <source>
        <dbReference type="EMBL" id="KDO23383.1"/>
    </source>
</evidence>
<dbReference type="OrthoDB" id="10402067at2759"/>
<dbReference type="OMA" id="TNYTMAI"/>